<evidence type="ECO:0000256" key="1">
    <source>
        <dbReference type="SAM" id="SignalP"/>
    </source>
</evidence>
<feature type="signal peptide" evidence="1">
    <location>
        <begin position="1"/>
        <end position="24"/>
    </location>
</feature>
<dbReference type="Pfam" id="PF16974">
    <property type="entry name" value="NAR2"/>
    <property type="match status" value="1"/>
</dbReference>
<dbReference type="InterPro" id="IPR016605">
    <property type="entry name" value="Transptr_NO3_Nar2"/>
</dbReference>
<dbReference type="AlphaFoldDB" id="A0A176W0C9"/>
<dbReference type="GO" id="GO:0015112">
    <property type="term" value="F:nitrate transmembrane transporter activity"/>
    <property type="evidence" value="ECO:0007669"/>
    <property type="project" value="TreeGrafter"/>
</dbReference>
<protein>
    <recommendedName>
        <fullName evidence="4">High-affinity nitrate transporter</fullName>
    </recommendedName>
</protein>
<organism evidence="2 3">
    <name type="scientific">Marchantia polymorpha subsp. ruderalis</name>
    <dbReference type="NCBI Taxonomy" id="1480154"/>
    <lineage>
        <taxon>Eukaryota</taxon>
        <taxon>Viridiplantae</taxon>
        <taxon>Streptophyta</taxon>
        <taxon>Embryophyta</taxon>
        <taxon>Marchantiophyta</taxon>
        <taxon>Marchantiopsida</taxon>
        <taxon>Marchantiidae</taxon>
        <taxon>Marchantiales</taxon>
        <taxon>Marchantiaceae</taxon>
        <taxon>Marchantia</taxon>
    </lineage>
</organism>
<dbReference type="PANTHER" id="PTHR34806:SF1">
    <property type="entry name" value="HIGH-AFFINITY NITRATE TRANSPORTER 3.1"/>
    <property type="match status" value="1"/>
</dbReference>
<proteinExistence type="predicted"/>
<keyword evidence="3" id="KW-1185">Reference proteome</keyword>
<reference evidence="2" key="1">
    <citation type="submission" date="2016-03" db="EMBL/GenBank/DDBJ databases">
        <title>Mechanisms controlling the formation of the plant cell surface in tip-growing cells are functionally conserved among land plants.</title>
        <authorList>
            <person name="Honkanen S."/>
            <person name="Jones V.A."/>
            <person name="Morieri G."/>
            <person name="Champion C."/>
            <person name="Hetherington A.J."/>
            <person name="Kelly S."/>
            <person name="Saint-Marcoux D."/>
            <person name="Proust H."/>
            <person name="Prescott H."/>
            <person name="Dolan L."/>
        </authorList>
    </citation>
    <scope>NUCLEOTIDE SEQUENCE [LARGE SCALE GENOMIC DNA]</scope>
    <source>
        <tissue evidence="2">Whole gametophyte</tissue>
    </source>
</reference>
<keyword evidence="1" id="KW-0732">Signal</keyword>
<evidence type="ECO:0008006" key="4">
    <source>
        <dbReference type="Google" id="ProtNLM"/>
    </source>
</evidence>
<comment type="caution">
    <text evidence="2">The sequence shown here is derived from an EMBL/GenBank/DDBJ whole genome shotgun (WGS) entry which is preliminary data.</text>
</comment>
<dbReference type="GO" id="GO:0010167">
    <property type="term" value="P:response to nitrate"/>
    <property type="evidence" value="ECO:0007669"/>
    <property type="project" value="InterPro"/>
</dbReference>
<accession>A0A176W0C9</accession>
<name>A0A176W0C9_MARPO</name>
<dbReference type="Proteomes" id="UP000077202">
    <property type="component" value="Unassembled WGS sequence"/>
</dbReference>
<gene>
    <name evidence="2" type="ORF">AXG93_4604s1050</name>
</gene>
<dbReference type="GO" id="GO:0005886">
    <property type="term" value="C:plasma membrane"/>
    <property type="evidence" value="ECO:0007669"/>
    <property type="project" value="TreeGrafter"/>
</dbReference>
<dbReference type="EMBL" id="LVLJ01002297">
    <property type="protein sequence ID" value="OAE25636.1"/>
    <property type="molecule type" value="Genomic_DNA"/>
</dbReference>
<evidence type="ECO:0000313" key="2">
    <source>
        <dbReference type="EMBL" id="OAE25636.1"/>
    </source>
</evidence>
<evidence type="ECO:0000313" key="3">
    <source>
        <dbReference type="Proteomes" id="UP000077202"/>
    </source>
</evidence>
<sequence length="272" mass="29303">MVSRAQIGLALALGLLALVSTAEGGVLFSNLTRTLAVEATIQSTNSTTGVAHVGSDHLVVSWALNSSLADSGLDAKYVNVNIKLCYAPVSQTDRGWRKTNNDLHKDKTCGKGIGSQKYVPGGNTTNWRITKDVPGAIYFVRVYAVDADGVQLGFGQTTNAAKSSNLIEILPISGRHASIDVASAIFSVFSVGSLISFLGVEAIRMSVKVDIRVSQLPDWRSGFMPYEVFVRHSCCTFQLTSVRFRQSHILVAAIAEMDRKGGLFVWATCERS</sequence>
<feature type="chain" id="PRO_5008052240" description="High-affinity nitrate transporter" evidence="1">
    <location>
        <begin position="25"/>
        <end position="272"/>
    </location>
</feature>
<dbReference type="PANTHER" id="PTHR34806">
    <property type="entry name" value="HIGH-AFFINITY NITRATE TRANSPORTER 3.2"/>
    <property type="match status" value="1"/>
</dbReference>